<proteinExistence type="predicted"/>
<keyword evidence="2 6" id="KW-0812">Transmembrane</keyword>
<gene>
    <name evidence="7" type="ORF">A8926_2597</name>
</gene>
<feature type="transmembrane region" description="Helical" evidence="6">
    <location>
        <begin position="103"/>
        <end position="129"/>
    </location>
</feature>
<evidence type="ECO:0000256" key="1">
    <source>
        <dbReference type="ARBA" id="ARBA00004370"/>
    </source>
</evidence>
<dbReference type="Pfam" id="PF04505">
    <property type="entry name" value="CD225"/>
    <property type="match status" value="1"/>
</dbReference>
<dbReference type="PANTHER" id="PTHR14948:SF25">
    <property type="entry name" value="DUF4190 DOMAIN-CONTAINING PROTEIN"/>
    <property type="match status" value="1"/>
</dbReference>
<reference evidence="7" key="1">
    <citation type="submission" date="2017-12" db="EMBL/GenBank/DDBJ databases">
        <title>Sequencing the genomes of 1000 Actinobacteria strains.</title>
        <authorList>
            <person name="Klenk H.-P."/>
        </authorList>
    </citation>
    <scope>NUCLEOTIDE SEQUENCE [LARGE SCALE GENOMIC DNA]</scope>
    <source>
        <strain evidence="7">DSM 44228</strain>
    </source>
</reference>
<evidence type="ECO:0000313" key="8">
    <source>
        <dbReference type="Proteomes" id="UP000233786"/>
    </source>
</evidence>
<dbReference type="Proteomes" id="UP000233786">
    <property type="component" value="Unassembled WGS sequence"/>
</dbReference>
<accession>A0A2N3XWG3</accession>
<feature type="transmembrane region" description="Helical" evidence="6">
    <location>
        <begin position="54"/>
        <end position="82"/>
    </location>
</feature>
<dbReference type="InterPro" id="IPR007593">
    <property type="entry name" value="CD225/Dispanin_fam"/>
</dbReference>
<evidence type="ECO:0000256" key="6">
    <source>
        <dbReference type="SAM" id="Phobius"/>
    </source>
</evidence>
<sequence length="138" mass="14345">MPESPGEAMTEPSDPAGLPAQQPPPPLPPPPPQPGPGPYAAQFGYAPVPVNNNLGWAIGGILVCWPFGIPSLIKSLAVNSLWAQGQFNQAQLAADEAKKWGKIGIIVGASAYGLLILAYVVFFIVYAVLIGSLVATTQ</sequence>
<evidence type="ECO:0000256" key="2">
    <source>
        <dbReference type="ARBA" id="ARBA00022692"/>
    </source>
</evidence>
<dbReference type="OrthoDB" id="9815705at2"/>
<keyword evidence="4 6" id="KW-0472">Membrane</keyword>
<feature type="region of interest" description="Disordered" evidence="5">
    <location>
        <begin position="1"/>
        <end position="39"/>
    </location>
</feature>
<comment type="caution">
    <text evidence="7">The sequence shown here is derived from an EMBL/GenBank/DDBJ whole genome shotgun (WGS) entry which is preliminary data.</text>
</comment>
<name>A0A2N3XWG3_SACSN</name>
<evidence type="ECO:0000256" key="4">
    <source>
        <dbReference type="ARBA" id="ARBA00023136"/>
    </source>
</evidence>
<keyword evidence="3 6" id="KW-1133">Transmembrane helix</keyword>
<dbReference type="STRING" id="994479.GCA_000194155_02842"/>
<evidence type="ECO:0000313" key="7">
    <source>
        <dbReference type="EMBL" id="PKW14941.1"/>
    </source>
</evidence>
<feature type="compositionally biased region" description="Pro residues" evidence="5">
    <location>
        <begin position="21"/>
        <end position="37"/>
    </location>
</feature>
<protein>
    <submittedName>
        <fullName evidence="7">Interferon-induced transmembrane protein</fullName>
    </submittedName>
</protein>
<dbReference type="PANTHER" id="PTHR14948">
    <property type="entry name" value="NG5"/>
    <property type="match status" value="1"/>
</dbReference>
<comment type="subcellular location">
    <subcellularLocation>
        <location evidence="1">Membrane</location>
    </subcellularLocation>
</comment>
<evidence type="ECO:0000256" key="3">
    <source>
        <dbReference type="ARBA" id="ARBA00022989"/>
    </source>
</evidence>
<dbReference type="EMBL" id="PJNB01000001">
    <property type="protein sequence ID" value="PKW14941.1"/>
    <property type="molecule type" value="Genomic_DNA"/>
</dbReference>
<keyword evidence="8" id="KW-1185">Reference proteome</keyword>
<evidence type="ECO:0000256" key="5">
    <source>
        <dbReference type="SAM" id="MobiDB-lite"/>
    </source>
</evidence>
<dbReference type="AlphaFoldDB" id="A0A2N3XWG3"/>
<dbReference type="GO" id="GO:0016020">
    <property type="term" value="C:membrane"/>
    <property type="evidence" value="ECO:0007669"/>
    <property type="project" value="UniProtKB-SubCell"/>
</dbReference>
<dbReference type="InterPro" id="IPR051423">
    <property type="entry name" value="CD225/Dispanin"/>
</dbReference>
<organism evidence="7 8">
    <name type="scientific">Saccharopolyspora spinosa</name>
    <dbReference type="NCBI Taxonomy" id="60894"/>
    <lineage>
        <taxon>Bacteria</taxon>
        <taxon>Bacillati</taxon>
        <taxon>Actinomycetota</taxon>
        <taxon>Actinomycetes</taxon>
        <taxon>Pseudonocardiales</taxon>
        <taxon>Pseudonocardiaceae</taxon>
        <taxon>Saccharopolyspora</taxon>
    </lineage>
</organism>